<keyword evidence="4 5" id="KW-0472">Membrane</keyword>
<proteinExistence type="predicted"/>
<dbReference type="PANTHER" id="PTHR31746">
    <property type="entry name" value="TRANSMEMBRANE PROTEIN 229 FAMILY MEMBER"/>
    <property type="match status" value="1"/>
</dbReference>
<evidence type="ECO:0000256" key="1">
    <source>
        <dbReference type="ARBA" id="ARBA00004141"/>
    </source>
</evidence>
<evidence type="ECO:0000313" key="6">
    <source>
        <dbReference type="EMBL" id="MCC2190048.1"/>
    </source>
</evidence>
<dbReference type="AlphaFoldDB" id="A0AAE3J6I5"/>
<evidence type="ECO:0000256" key="4">
    <source>
        <dbReference type="ARBA" id="ARBA00023136"/>
    </source>
</evidence>
<evidence type="ECO:0000256" key="3">
    <source>
        <dbReference type="ARBA" id="ARBA00022989"/>
    </source>
</evidence>
<keyword evidence="2 5" id="KW-0812">Transmembrane</keyword>
<gene>
    <name evidence="6" type="ORF">LKD71_09560</name>
</gene>
<protein>
    <submittedName>
        <fullName evidence="6">ABC transporter permease</fullName>
    </submittedName>
</protein>
<keyword evidence="3 5" id="KW-1133">Transmembrane helix</keyword>
<comment type="caution">
    <text evidence="6">The sequence shown here is derived from an EMBL/GenBank/DDBJ whole genome shotgun (WGS) entry which is preliminary data.</text>
</comment>
<evidence type="ECO:0000313" key="7">
    <source>
        <dbReference type="Proteomes" id="UP001197875"/>
    </source>
</evidence>
<dbReference type="InterPro" id="IPR010540">
    <property type="entry name" value="CmpB_TMEM229"/>
</dbReference>
<keyword evidence="7" id="KW-1185">Reference proteome</keyword>
<evidence type="ECO:0000256" key="2">
    <source>
        <dbReference type="ARBA" id="ARBA00022692"/>
    </source>
</evidence>
<comment type="subcellular location">
    <subcellularLocation>
        <location evidence="1">Membrane</location>
        <topology evidence="1">Multi-pass membrane protein</topology>
    </subcellularLocation>
</comment>
<accession>A0AAE3J6I5</accession>
<reference evidence="6 7" key="1">
    <citation type="submission" date="2021-10" db="EMBL/GenBank/DDBJ databases">
        <title>Anaerobic single-cell dispensing facilitates the cultivation of human gut bacteria.</title>
        <authorList>
            <person name="Afrizal A."/>
        </authorList>
    </citation>
    <scope>NUCLEOTIDE SEQUENCE [LARGE SCALE GENOMIC DNA]</scope>
    <source>
        <strain evidence="6 7">CLA-AA-H277</strain>
    </source>
</reference>
<feature type="transmembrane region" description="Helical" evidence="5">
    <location>
        <begin position="36"/>
        <end position="54"/>
    </location>
</feature>
<dbReference type="Proteomes" id="UP001197875">
    <property type="component" value="Unassembled WGS sequence"/>
</dbReference>
<dbReference type="GO" id="GO:0016020">
    <property type="term" value="C:membrane"/>
    <property type="evidence" value="ECO:0007669"/>
    <property type="project" value="UniProtKB-SubCell"/>
</dbReference>
<dbReference type="RefSeq" id="WP_178046979.1">
    <property type="nucleotide sequence ID" value="NZ_JAJEPR010000014.1"/>
</dbReference>
<evidence type="ECO:0000256" key="5">
    <source>
        <dbReference type="SAM" id="Phobius"/>
    </source>
</evidence>
<dbReference type="EMBL" id="JAJEPR010000014">
    <property type="protein sequence ID" value="MCC2190048.1"/>
    <property type="molecule type" value="Genomic_DNA"/>
</dbReference>
<name>A0AAE3J6I5_9FIRM</name>
<dbReference type="PANTHER" id="PTHR31746:SF2">
    <property type="entry name" value="TRANSMEMBRANE PROTEIN 229A"/>
    <property type="match status" value="1"/>
</dbReference>
<feature type="transmembrane region" description="Helical" evidence="5">
    <location>
        <begin position="66"/>
        <end position="84"/>
    </location>
</feature>
<organism evidence="6 7">
    <name type="scientific">Fusicatenibacter faecihominis</name>
    <dbReference type="NCBI Taxonomy" id="2881276"/>
    <lineage>
        <taxon>Bacteria</taxon>
        <taxon>Bacillati</taxon>
        <taxon>Bacillota</taxon>
        <taxon>Clostridia</taxon>
        <taxon>Lachnospirales</taxon>
        <taxon>Lachnospiraceae</taxon>
        <taxon>Fusicatenibacter</taxon>
    </lineage>
</organism>
<dbReference type="Pfam" id="PF06541">
    <property type="entry name" value="ABC_trans_CmpB"/>
    <property type="match status" value="1"/>
</dbReference>
<sequence length="140" mass="15992">MRKTFIQCGILGWGMEILWTGLDSFRRRDFKLTGHSSLWMFPIYGCAAFIGPVSRLLRKKNLLFRGNLYMLGIFLVEFFTGSLLKKKNWCPWDYGDAPLNIHGVIRLDYAPLWLLAGLFFEHVQNSTKKGGSLRPSGSAT</sequence>